<dbReference type="AlphaFoldDB" id="A0A7W2FBP4"/>
<protein>
    <submittedName>
        <fullName evidence="1">Uncharacterized protein</fullName>
    </submittedName>
</protein>
<comment type="caution">
    <text evidence="1">The sequence shown here is derived from an EMBL/GenBank/DDBJ whole genome shotgun (WGS) entry which is preliminary data.</text>
</comment>
<name>A0A7W2FBP4_9BURK</name>
<organism evidence="1 2">
    <name type="scientific">Rugamonas apoptosis</name>
    <dbReference type="NCBI Taxonomy" id="2758570"/>
    <lineage>
        <taxon>Bacteria</taxon>
        <taxon>Pseudomonadati</taxon>
        <taxon>Pseudomonadota</taxon>
        <taxon>Betaproteobacteria</taxon>
        <taxon>Burkholderiales</taxon>
        <taxon>Oxalobacteraceae</taxon>
        <taxon>Telluria group</taxon>
        <taxon>Rugamonas</taxon>
    </lineage>
</organism>
<sequence length="95" mass="10433">MRFRKAIKTLACQDGDGPDPSRAVAVLIRLKNSQGKMGAELVEGMKMWEISPIISFWLLPCGNTVPECGKAAKSLVWLAIRPDAPHQSTRQQASK</sequence>
<reference evidence="1 2" key="1">
    <citation type="submission" date="2020-07" db="EMBL/GenBank/DDBJ databases">
        <title>Novel species isolated from subtropical streams in China.</title>
        <authorList>
            <person name="Lu H."/>
        </authorList>
    </citation>
    <scope>NUCLEOTIDE SEQUENCE [LARGE SCALE GENOMIC DNA]</scope>
    <source>
        <strain evidence="1 2">LX47W</strain>
    </source>
</reference>
<dbReference type="RefSeq" id="WP_182154706.1">
    <property type="nucleotide sequence ID" value="NZ_JACEZU010000008.1"/>
</dbReference>
<evidence type="ECO:0000313" key="2">
    <source>
        <dbReference type="Proteomes" id="UP000573499"/>
    </source>
</evidence>
<dbReference type="Proteomes" id="UP000573499">
    <property type="component" value="Unassembled WGS sequence"/>
</dbReference>
<keyword evidence="2" id="KW-1185">Reference proteome</keyword>
<proteinExistence type="predicted"/>
<dbReference type="EMBL" id="JACEZU010000008">
    <property type="protein sequence ID" value="MBA5688761.1"/>
    <property type="molecule type" value="Genomic_DNA"/>
</dbReference>
<accession>A0A7W2FBP4</accession>
<evidence type="ECO:0000313" key="1">
    <source>
        <dbReference type="EMBL" id="MBA5688761.1"/>
    </source>
</evidence>
<gene>
    <name evidence="1" type="ORF">H3H39_17090</name>
</gene>